<dbReference type="AlphaFoldDB" id="A0A2U1ZX30"/>
<dbReference type="GO" id="GO:0016787">
    <property type="term" value="F:hydrolase activity"/>
    <property type="evidence" value="ECO:0007669"/>
    <property type="project" value="InterPro"/>
</dbReference>
<evidence type="ECO:0000313" key="4">
    <source>
        <dbReference type="Proteomes" id="UP000245166"/>
    </source>
</evidence>
<dbReference type="Pfam" id="PF04851">
    <property type="entry name" value="ResIII"/>
    <property type="match status" value="1"/>
</dbReference>
<dbReference type="PROSITE" id="PS51194">
    <property type="entry name" value="HELICASE_CTER"/>
    <property type="match status" value="1"/>
</dbReference>
<evidence type="ECO:0000313" key="3">
    <source>
        <dbReference type="EMBL" id="PWD51493.1"/>
    </source>
</evidence>
<dbReference type="SUPFAM" id="SSF52540">
    <property type="entry name" value="P-loop containing nucleoside triphosphate hydrolases"/>
    <property type="match status" value="1"/>
</dbReference>
<dbReference type="Gene3D" id="3.40.50.300">
    <property type="entry name" value="P-loop containing nucleotide triphosphate hydrolases"/>
    <property type="match status" value="2"/>
</dbReference>
<dbReference type="InterPro" id="IPR021835">
    <property type="entry name" value="DUF3427"/>
</dbReference>
<dbReference type="CDD" id="cd09204">
    <property type="entry name" value="PLDc_N_DEXD_b2"/>
    <property type="match status" value="1"/>
</dbReference>
<dbReference type="CDD" id="cd18799">
    <property type="entry name" value="SF2_C_EcoAI-like"/>
    <property type="match status" value="1"/>
</dbReference>
<dbReference type="InterPro" id="IPR050742">
    <property type="entry name" value="Helicase_Restrict-Modif_Enz"/>
</dbReference>
<comment type="caution">
    <text evidence="3">The sequence shown here is derived from an EMBL/GenBank/DDBJ whole genome shotgun (WGS) entry which is preliminary data.</text>
</comment>
<dbReference type="GO" id="GO:0005829">
    <property type="term" value="C:cytosol"/>
    <property type="evidence" value="ECO:0007669"/>
    <property type="project" value="TreeGrafter"/>
</dbReference>
<evidence type="ECO:0000259" key="1">
    <source>
        <dbReference type="PROSITE" id="PS51192"/>
    </source>
</evidence>
<dbReference type="Gene3D" id="3.30.870.10">
    <property type="entry name" value="Endonuclease Chain A"/>
    <property type="match status" value="1"/>
</dbReference>
<dbReference type="PROSITE" id="PS51192">
    <property type="entry name" value="HELICASE_ATP_BIND_1"/>
    <property type="match status" value="1"/>
</dbReference>
<dbReference type="Proteomes" id="UP000245166">
    <property type="component" value="Unassembled WGS sequence"/>
</dbReference>
<dbReference type="Pfam" id="PF00271">
    <property type="entry name" value="Helicase_C"/>
    <property type="match status" value="1"/>
</dbReference>
<name>A0A2U1ZX30_9MICO</name>
<gene>
    <name evidence="3" type="ORF">C8046_13340</name>
</gene>
<proteinExistence type="predicted"/>
<dbReference type="RefSeq" id="WP_109229874.1">
    <property type="nucleotide sequence ID" value="NZ_PYHR01000002.1"/>
</dbReference>
<dbReference type="InterPro" id="IPR014001">
    <property type="entry name" value="Helicase_ATP-bd"/>
</dbReference>
<sequence>MNDSADWSEQFSSDLHYGYLNVEVAAPLHHVPGLVLNGDGTTVEHTLLEELRRCERFIFSVAFISPGAIAQLKQHLIDFDGHGTVITSDYLAFNSPHAFAELLALKTQLGFDVRIHHSQAFHPKGYVFESGPSLTAVIGSSNLTSAALSSNHEWNLKVSAARGSHLAQQFEELVGREVSSSTPLTAEWIAEYASRYVPPPPRAAVRTPLGVGAERIQPNAMQQDALLALSLARAEGAERAIIISATGTGKTILSALDVRAAAPGRLLFIVHREQILDRTIASYQHVLGGSDSDYGKLTGRYKQADRRYVFATIQTLSQPQVLDGIDPDAFDYVIVDEAHRAGGPTYRRVLDTLKPRFLLGMTATPERTDAFNVFELFDYNVPYEIRLHDALEAEMLSPFHYYGVADVAFDDGTVLTAEAELNRLINPERIEHLIAKLDLYGQAGTQPCGLIFCSRKEEAQALSAALNARSLRGRALRTVALTSDDSIEHREQRVAELERGELDYLLTVDIFNEGVDIPSVNQVVMLRQTQSAIVFVQQLGRGLRLATGKDYLVVIDFIGNYANNYLIPIALFGDQTLNKESLREKLNEAVDGGSLPGLSSVSFDELSRDRVLRSITENRLDSMSNLKLAMTAMRDRVGRVPTLGDFHRFKSVDPVLLATREEHYPELARRLLRVETTLSPRASRYLALLSHEVLAAKRLHELVLLELLLDREVVTRSELTAGIATRGMLGSDTQVESAIDTLALRRYPQADQKRYVDGIAEVAGSRVRLTQEFLTEWADSPALVAATHDLVTTGFALIAERYAPDEPFTAGMQYSRRDAARILGWSRSTASTIYGYKVDEDLGVCAAFSTLHKAHDVDARTAYEDELLDPQTMRWFSKNNRTLESKDVRALTSGATTLHVFVQRDGAEGADHYYLGKAAVSEAIDTSMPDDSGKRLPVVRMHIRLERPLSEGLFDYLA</sequence>
<protein>
    <submittedName>
        <fullName evidence="3">DUF3427 domain-containing protein</fullName>
    </submittedName>
</protein>
<organism evidence="3 4">
    <name type="scientific">Serinibacter arcticus</name>
    <dbReference type="NCBI Taxonomy" id="1655435"/>
    <lineage>
        <taxon>Bacteria</taxon>
        <taxon>Bacillati</taxon>
        <taxon>Actinomycetota</taxon>
        <taxon>Actinomycetes</taxon>
        <taxon>Micrococcales</taxon>
        <taxon>Beutenbergiaceae</taxon>
        <taxon>Serinibacter</taxon>
    </lineage>
</organism>
<dbReference type="InterPro" id="IPR025202">
    <property type="entry name" value="PLD-like_dom"/>
</dbReference>
<dbReference type="SMART" id="SM00490">
    <property type="entry name" value="HELICc"/>
    <property type="match status" value="1"/>
</dbReference>
<feature type="domain" description="Helicase C-terminal" evidence="2">
    <location>
        <begin position="429"/>
        <end position="594"/>
    </location>
</feature>
<reference evidence="3 4" key="1">
    <citation type="submission" date="2018-03" db="EMBL/GenBank/DDBJ databases">
        <title>Genome assembly of novel Miniimonas species PCH200.</title>
        <authorList>
            <person name="Thakur V."/>
            <person name="Kumar V."/>
            <person name="Singh D."/>
        </authorList>
    </citation>
    <scope>NUCLEOTIDE SEQUENCE [LARGE SCALE GENOMIC DNA]</scope>
    <source>
        <strain evidence="3 4">PCH200</strain>
    </source>
</reference>
<feature type="domain" description="Helicase ATP-binding" evidence="1">
    <location>
        <begin position="231"/>
        <end position="383"/>
    </location>
</feature>
<accession>A0A2U1ZX30</accession>
<dbReference type="InterPro" id="IPR058403">
    <property type="entry name" value="DUF8090"/>
</dbReference>
<dbReference type="PANTHER" id="PTHR47396">
    <property type="entry name" value="TYPE I RESTRICTION ENZYME ECOKI R PROTEIN"/>
    <property type="match status" value="1"/>
</dbReference>
<dbReference type="Pfam" id="PF11907">
    <property type="entry name" value="DUF3427"/>
    <property type="match status" value="1"/>
</dbReference>
<dbReference type="SUPFAM" id="SSF56024">
    <property type="entry name" value="Phospholipase D/nuclease"/>
    <property type="match status" value="1"/>
</dbReference>
<dbReference type="OrthoDB" id="9776021at2"/>
<dbReference type="Pfam" id="PF13091">
    <property type="entry name" value="PLDc_2"/>
    <property type="match status" value="1"/>
</dbReference>
<dbReference type="GO" id="GO:0005524">
    <property type="term" value="F:ATP binding"/>
    <property type="evidence" value="ECO:0007669"/>
    <property type="project" value="InterPro"/>
</dbReference>
<evidence type="ECO:0000259" key="2">
    <source>
        <dbReference type="PROSITE" id="PS51194"/>
    </source>
</evidence>
<keyword evidence="4" id="KW-1185">Reference proteome</keyword>
<dbReference type="Pfam" id="PF26350">
    <property type="entry name" value="DUF8090"/>
    <property type="match status" value="1"/>
</dbReference>
<dbReference type="CDD" id="cd18032">
    <property type="entry name" value="DEXHc_RE_I_III_res"/>
    <property type="match status" value="1"/>
</dbReference>
<dbReference type="InterPro" id="IPR027417">
    <property type="entry name" value="P-loop_NTPase"/>
</dbReference>
<dbReference type="GO" id="GO:0003677">
    <property type="term" value="F:DNA binding"/>
    <property type="evidence" value="ECO:0007669"/>
    <property type="project" value="InterPro"/>
</dbReference>
<dbReference type="InterPro" id="IPR006935">
    <property type="entry name" value="Helicase/UvrB_N"/>
</dbReference>
<dbReference type="EMBL" id="PYHR01000002">
    <property type="protein sequence ID" value="PWD51493.1"/>
    <property type="molecule type" value="Genomic_DNA"/>
</dbReference>
<dbReference type="InterPro" id="IPR001650">
    <property type="entry name" value="Helicase_C-like"/>
</dbReference>
<dbReference type="SMART" id="SM00487">
    <property type="entry name" value="DEXDc"/>
    <property type="match status" value="1"/>
</dbReference>
<dbReference type="PANTHER" id="PTHR47396:SF1">
    <property type="entry name" value="ATP-DEPENDENT HELICASE IRC3-RELATED"/>
    <property type="match status" value="1"/>
</dbReference>